<comment type="caution">
    <text evidence="2">The sequence shown here is derived from an EMBL/GenBank/DDBJ whole genome shotgun (WGS) entry which is preliminary data.</text>
</comment>
<dbReference type="GO" id="GO:0097542">
    <property type="term" value="C:ciliary tip"/>
    <property type="evidence" value="ECO:0007669"/>
    <property type="project" value="TreeGrafter"/>
</dbReference>
<dbReference type="GO" id="GO:0036064">
    <property type="term" value="C:ciliary basal body"/>
    <property type="evidence" value="ECO:0007669"/>
    <property type="project" value="TreeGrafter"/>
</dbReference>
<dbReference type="PANTHER" id="PTHR46518">
    <property type="entry name" value="COILED-COIL DOMAIN-CONTAINING PROTEIN 151"/>
    <property type="match status" value="1"/>
</dbReference>
<dbReference type="GO" id="GO:0003341">
    <property type="term" value="P:cilium movement"/>
    <property type="evidence" value="ECO:0007669"/>
    <property type="project" value="InterPro"/>
</dbReference>
<sequence>MLTSKQIKIHKMLDERWTTRDKINQYRGVLKLYARDKKIRASELTKLKQRVFKNLKSLQTDVREYRDIVTQIVTGNKVRLIPILQRYDNFHLAFGQLDSDELHNRIYQNSELYRRQLDKLRYEKEKLAKKFFDLQLEKCLLMEEENKEVQTDCFVQRLVAYLQRSTSKENGVKSIGVTYLTIINILKNDAIYFDALLKAIKDDKKDQCKVIVKTTIMGQLVAENVDDLKQKYKLMTIDVLKNMKERERTLIITRERVADLWEYAKSLVRIESDTIFARKSIGNDENVQLENQLKRLEEICDILKENVLVRSYNELFPRLEEQMRQKTRLINQFNYNIKERDDLLSKKEEALAVLENLEHTMVTTTTQYRIDKKVMLEEIETQKKRIIEYKDQRRSHGELSIKITATLQNMLLMLICIKQLKGILQVTTKKQAKLATTEEFEIDETVEPVLEKIDTDVVALLAEVTQLMGILLGMSNFELDKEKNERARQLYQTYVADYISNLKFGKDVLEPDKTLIVEHEIVDPNVLTRSDVKNQSRKVVEANLKLD</sequence>
<dbReference type="GO" id="GO:0036158">
    <property type="term" value="P:outer dynein arm assembly"/>
    <property type="evidence" value="ECO:0007669"/>
    <property type="project" value="InterPro"/>
</dbReference>
<feature type="coiled-coil region" evidence="1">
    <location>
        <begin position="340"/>
        <end position="392"/>
    </location>
</feature>
<proteinExistence type="predicted"/>
<protein>
    <submittedName>
        <fullName evidence="2">Uncharacterized protein</fullName>
    </submittedName>
</protein>
<dbReference type="Proteomes" id="UP000600918">
    <property type="component" value="Unassembled WGS sequence"/>
</dbReference>
<dbReference type="EMBL" id="JACSDY010000010">
    <property type="protein sequence ID" value="KAF7417139.1"/>
    <property type="molecule type" value="Genomic_DNA"/>
</dbReference>
<keyword evidence="3" id="KW-1185">Reference proteome</keyword>
<accession>A0A834U539</accession>
<evidence type="ECO:0000313" key="2">
    <source>
        <dbReference type="EMBL" id="KAF7417139.1"/>
    </source>
</evidence>
<evidence type="ECO:0000313" key="3">
    <source>
        <dbReference type="Proteomes" id="UP000600918"/>
    </source>
</evidence>
<organism evidence="2 3">
    <name type="scientific">Vespula pensylvanica</name>
    <name type="common">Western yellow jacket</name>
    <name type="synonym">Wasp</name>
    <dbReference type="NCBI Taxonomy" id="30213"/>
    <lineage>
        <taxon>Eukaryota</taxon>
        <taxon>Metazoa</taxon>
        <taxon>Ecdysozoa</taxon>
        <taxon>Arthropoda</taxon>
        <taxon>Hexapoda</taxon>
        <taxon>Insecta</taxon>
        <taxon>Pterygota</taxon>
        <taxon>Neoptera</taxon>
        <taxon>Endopterygota</taxon>
        <taxon>Hymenoptera</taxon>
        <taxon>Apocrita</taxon>
        <taxon>Aculeata</taxon>
        <taxon>Vespoidea</taxon>
        <taxon>Vespidae</taxon>
        <taxon>Vespinae</taxon>
        <taxon>Vespula</taxon>
    </lineage>
</organism>
<dbReference type="GO" id="GO:0035253">
    <property type="term" value="C:ciliary rootlet"/>
    <property type="evidence" value="ECO:0007669"/>
    <property type="project" value="TreeGrafter"/>
</dbReference>
<evidence type="ECO:0000256" key="1">
    <source>
        <dbReference type="SAM" id="Coils"/>
    </source>
</evidence>
<dbReference type="InterPro" id="IPR033192">
    <property type="entry name" value="ODAD3"/>
</dbReference>
<dbReference type="AlphaFoldDB" id="A0A834U539"/>
<dbReference type="OrthoDB" id="7447178at2759"/>
<dbReference type="PANTHER" id="PTHR46518:SF1">
    <property type="entry name" value="OUTER DYNEIN ARM-DOCKING COMPLEX SUBUNIT 3"/>
    <property type="match status" value="1"/>
</dbReference>
<reference evidence="2" key="1">
    <citation type="journal article" date="2020" name="G3 (Bethesda)">
        <title>High-Quality Assemblies for Three Invasive Social Wasps from the &lt;i&gt;Vespula&lt;/i&gt; Genus.</title>
        <authorList>
            <person name="Harrop T.W.R."/>
            <person name="Guhlin J."/>
            <person name="McLaughlin G.M."/>
            <person name="Permina E."/>
            <person name="Stockwell P."/>
            <person name="Gilligan J."/>
            <person name="Le Lec M.F."/>
            <person name="Gruber M.A.M."/>
            <person name="Quinn O."/>
            <person name="Lovegrove M."/>
            <person name="Duncan E.J."/>
            <person name="Remnant E.J."/>
            <person name="Van Eeckhoven J."/>
            <person name="Graham B."/>
            <person name="Knapp R.A."/>
            <person name="Langford K.W."/>
            <person name="Kronenberg Z."/>
            <person name="Press M.O."/>
            <person name="Eacker S.M."/>
            <person name="Wilson-Rankin E.E."/>
            <person name="Purcell J."/>
            <person name="Lester P.J."/>
            <person name="Dearden P.K."/>
        </authorList>
    </citation>
    <scope>NUCLEOTIDE SEQUENCE</scope>
    <source>
        <strain evidence="2">Volc-1</strain>
    </source>
</reference>
<keyword evidence="1" id="KW-0175">Coiled coil</keyword>
<feature type="coiled-coil region" evidence="1">
    <location>
        <begin position="279"/>
        <end position="306"/>
    </location>
</feature>
<gene>
    <name evidence="2" type="ORF">H0235_011670</name>
</gene>
<name>A0A834U539_VESPE</name>